<dbReference type="Pfam" id="PF00106">
    <property type="entry name" value="adh_short"/>
    <property type="match status" value="1"/>
</dbReference>
<evidence type="ECO:0000313" key="3">
    <source>
        <dbReference type="Proteomes" id="UP001285441"/>
    </source>
</evidence>
<keyword evidence="1" id="KW-0560">Oxidoreductase</keyword>
<proteinExistence type="predicted"/>
<evidence type="ECO:0000313" key="2">
    <source>
        <dbReference type="EMBL" id="KAK3385759.1"/>
    </source>
</evidence>
<dbReference type="Gene3D" id="3.40.50.720">
    <property type="entry name" value="NAD(P)-binding Rossmann-like Domain"/>
    <property type="match status" value="1"/>
</dbReference>
<reference evidence="2" key="1">
    <citation type="journal article" date="2023" name="Mol. Phylogenet. Evol.">
        <title>Genome-scale phylogeny and comparative genomics of the fungal order Sordariales.</title>
        <authorList>
            <person name="Hensen N."/>
            <person name="Bonometti L."/>
            <person name="Westerberg I."/>
            <person name="Brannstrom I.O."/>
            <person name="Guillou S."/>
            <person name="Cros-Aarteil S."/>
            <person name="Calhoun S."/>
            <person name="Haridas S."/>
            <person name="Kuo A."/>
            <person name="Mondo S."/>
            <person name="Pangilinan J."/>
            <person name="Riley R."/>
            <person name="LaButti K."/>
            <person name="Andreopoulos B."/>
            <person name="Lipzen A."/>
            <person name="Chen C."/>
            <person name="Yan M."/>
            <person name="Daum C."/>
            <person name="Ng V."/>
            <person name="Clum A."/>
            <person name="Steindorff A."/>
            <person name="Ohm R.A."/>
            <person name="Martin F."/>
            <person name="Silar P."/>
            <person name="Natvig D.O."/>
            <person name="Lalanne C."/>
            <person name="Gautier V."/>
            <person name="Ament-Velasquez S.L."/>
            <person name="Kruys A."/>
            <person name="Hutchinson M.I."/>
            <person name="Powell A.J."/>
            <person name="Barry K."/>
            <person name="Miller A.N."/>
            <person name="Grigoriev I.V."/>
            <person name="Debuchy R."/>
            <person name="Gladieux P."/>
            <person name="Hiltunen Thoren M."/>
            <person name="Johannesson H."/>
        </authorList>
    </citation>
    <scope>NUCLEOTIDE SEQUENCE</scope>
    <source>
        <strain evidence="2">CBS 232.78</strain>
    </source>
</reference>
<dbReference type="SUPFAM" id="SSF51735">
    <property type="entry name" value="NAD(P)-binding Rossmann-fold domains"/>
    <property type="match status" value="1"/>
</dbReference>
<comment type="caution">
    <text evidence="2">The sequence shown here is derived from an EMBL/GenBank/DDBJ whole genome shotgun (WGS) entry which is preliminary data.</text>
</comment>
<dbReference type="AlphaFoldDB" id="A0AAE0NQF0"/>
<reference evidence="2" key="2">
    <citation type="submission" date="2023-06" db="EMBL/GenBank/DDBJ databases">
        <authorList>
            <consortium name="Lawrence Berkeley National Laboratory"/>
            <person name="Haridas S."/>
            <person name="Hensen N."/>
            <person name="Bonometti L."/>
            <person name="Westerberg I."/>
            <person name="Brannstrom I.O."/>
            <person name="Guillou S."/>
            <person name="Cros-Aarteil S."/>
            <person name="Calhoun S."/>
            <person name="Kuo A."/>
            <person name="Mondo S."/>
            <person name="Pangilinan J."/>
            <person name="Riley R."/>
            <person name="LaButti K."/>
            <person name="Andreopoulos B."/>
            <person name="Lipzen A."/>
            <person name="Chen C."/>
            <person name="Yanf M."/>
            <person name="Daum C."/>
            <person name="Ng V."/>
            <person name="Clum A."/>
            <person name="Steindorff A."/>
            <person name="Ohm R."/>
            <person name="Martin F."/>
            <person name="Silar P."/>
            <person name="Natvig D."/>
            <person name="Lalanne C."/>
            <person name="Gautier V."/>
            <person name="Ament-velasquez S.L."/>
            <person name="Kruys A."/>
            <person name="Hutchinson M.I."/>
            <person name="Powell A.J."/>
            <person name="Barry K."/>
            <person name="Miller A.N."/>
            <person name="Grigoriev I.V."/>
            <person name="Debuchy R."/>
            <person name="Gladieux P."/>
            <person name="Thoren M.H."/>
            <person name="Johannesson H."/>
        </authorList>
    </citation>
    <scope>NUCLEOTIDE SEQUENCE</scope>
    <source>
        <strain evidence="2">CBS 232.78</strain>
    </source>
</reference>
<accession>A0AAE0NQF0</accession>
<dbReference type="PANTHER" id="PTHR43157">
    <property type="entry name" value="PHOSPHATIDYLINOSITOL-GLYCAN BIOSYNTHESIS CLASS F PROTEIN-RELATED"/>
    <property type="match status" value="1"/>
</dbReference>
<dbReference type="InterPro" id="IPR036291">
    <property type="entry name" value="NAD(P)-bd_dom_sf"/>
</dbReference>
<name>A0AAE0NQF0_9PEZI</name>
<dbReference type="GO" id="GO:0016491">
    <property type="term" value="F:oxidoreductase activity"/>
    <property type="evidence" value="ECO:0007669"/>
    <property type="project" value="UniProtKB-KW"/>
</dbReference>
<protein>
    <recommendedName>
        <fullName evidence="4">Dehydrogenase</fullName>
    </recommendedName>
</protein>
<evidence type="ECO:0000256" key="1">
    <source>
        <dbReference type="ARBA" id="ARBA00023002"/>
    </source>
</evidence>
<evidence type="ECO:0008006" key="4">
    <source>
        <dbReference type="Google" id="ProtNLM"/>
    </source>
</evidence>
<dbReference type="Proteomes" id="UP001285441">
    <property type="component" value="Unassembled WGS sequence"/>
</dbReference>
<organism evidence="2 3">
    <name type="scientific">Podospora didyma</name>
    <dbReference type="NCBI Taxonomy" id="330526"/>
    <lineage>
        <taxon>Eukaryota</taxon>
        <taxon>Fungi</taxon>
        <taxon>Dikarya</taxon>
        <taxon>Ascomycota</taxon>
        <taxon>Pezizomycotina</taxon>
        <taxon>Sordariomycetes</taxon>
        <taxon>Sordariomycetidae</taxon>
        <taxon>Sordariales</taxon>
        <taxon>Podosporaceae</taxon>
        <taxon>Podospora</taxon>
    </lineage>
</organism>
<sequence length="311" mass="33662">MGYVDAVLDAPLQRLAGRFVPAPLPPAGTFDGQNVLIVGATSGLGLAAAVHFAALGANVIITSRVASRADAAKHHIEEAAGPSRKGAVSCLELDLERYDSCTSFMQKLKSSLPGPQALDVAIVNGGIVNSHWEESPHGWEKTIQINTIGSTLMGLLLLGWMRGARALRQSPAHLVFLSSREHLDPDLDELSKWSQKEDGILRQVCSKENWPSHWWDAEPNYANSKLLLMYTIEEISRLAQGPDGDPLVIVNSVCPGMVKTEIGANIASRSWFHALVTYFVLFVTAKTADSGARILVQAAQKPKENHVSRCP</sequence>
<dbReference type="PRINTS" id="PR00081">
    <property type="entry name" value="GDHRDH"/>
</dbReference>
<dbReference type="EMBL" id="JAULSW010000004">
    <property type="protein sequence ID" value="KAK3385759.1"/>
    <property type="molecule type" value="Genomic_DNA"/>
</dbReference>
<gene>
    <name evidence="2" type="ORF">B0H63DRAFT_473543</name>
</gene>
<keyword evidence="3" id="KW-1185">Reference proteome</keyword>
<dbReference type="InterPro" id="IPR002347">
    <property type="entry name" value="SDR_fam"/>
</dbReference>
<dbReference type="PANTHER" id="PTHR43157:SF22">
    <property type="entry name" value="SHORT-CHAIN DEHYDROGENASE_REDUCTASE PHMF"/>
    <property type="match status" value="1"/>
</dbReference>